<name>A0AAD9SFX5_PHOAM</name>
<feature type="compositionally biased region" description="Pro residues" evidence="1">
    <location>
        <begin position="952"/>
        <end position="965"/>
    </location>
</feature>
<evidence type="ECO:0000256" key="1">
    <source>
        <dbReference type="SAM" id="MobiDB-lite"/>
    </source>
</evidence>
<proteinExistence type="predicted"/>
<dbReference type="Proteomes" id="UP001265746">
    <property type="component" value="Unassembled WGS sequence"/>
</dbReference>
<keyword evidence="3" id="KW-1185">Reference proteome</keyword>
<protein>
    <recommendedName>
        <fullName evidence="4">Gastric mucin-like protein</fullName>
    </recommendedName>
</protein>
<evidence type="ECO:0000313" key="3">
    <source>
        <dbReference type="Proteomes" id="UP001265746"/>
    </source>
</evidence>
<sequence length="1052" mass="115052">MDNPNHGHGSLIALEGPAETVSTQLRLLPTSSQILVLPSLQSYMGKARDGPFHSRSLIKEVHHAAQTRHEAAVQFLRDSSPTNQRLVFLNGGTAGAVSQCISAISEQQTSGDIHQAEFMFRNIALEGLRGLDCEDKNSDQATLWMLGREQSLGGLCLDNEELEDPVIKAMRAADLLYKETDSLQPIDCYIRTRPRSLSLPMYGYADGMGEPSPFFVFGSAPCDEAESYSGSDNDEPADHRGLADEDFAKLCAIKIQPGSSGENLPVLDNSASRAGEAYKRRTAETRSTEHRSDVLLSPPATPEEFIYGEARVVQMRASKAQLKLRETRSLDDLELEQTRCRRSEFNTASVAKQVTSPVDNPEAKSRHLSITDKPYPGNGLLHLPQARFVKAHTTTIRKSPTFVKRLPKPAKDSYVHRGTDAAEFDEERHELNELFQPVLPMVEDLVIHVTGQEPDPVLGMVIHYFKAGAFPVAPFPASLQTEPTDSCPSTPRTADLFDLEDDADVGLSPVVEHPGAEDIWEYDPFAARGRDVRSSSLALQPPSPPPPAGVQPDSRQPPMPAQASPPIPRERESRFHEFSTAGKPNAVAIQNALRSVLEVYFPPQQDGCFHQFQFPMFRETGSLWRPIFGDNESRGGERDENRPDMILALGRQNGVKREFLSALTGQIEKLGARSSGMSRSGRLDLRYLIANAMQSFTTQPLAQQTFSNRFDNPYRLAGLIIPQLETYLATNYGTRFLLLEYPEEHLSTILALQKMVGMDVLKVAGVIDSEATSPCPSGISSPISSRSNSHSIASFNDADTIGLDSVNLPGSPFLDDRAKTTSAYQKRYSFSEANYLLTCSATESEISVFISTILKQLINIDVFYMPEINPPQGRPGTARSTKSTLAGAGLPTLMSKFTLQGANGSPAYTHTAVFGPAGNLPVSPPYTNDGDAESGRSTPRAATAPVGVHNFPFPPPPPPRSPSPAPSGASSRSRGMGGHISGQRQRSLTRRRLGKPANEGGGDDGASMYAVSVVEDGEFYDEEEKRLMPMYMRQSELRKGNSRKALKWLGLA</sequence>
<dbReference type="EMBL" id="JAUJFL010000003">
    <property type="protein sequence ID" value="KAK2607784.1"/>
    <property type="molecule type" value="Genomic_DNA"/>
</dbReference>
<accession>A0AAD9SFX5</accession>
<evidence type="ECO:0000313" key="2">
    <source>
        <dbReference type="EMBL" id="KAK2607784.1"/>
    </source>
</evidence>
<comment type="caution">
    <text evidence="2">The sequence shown here is derived from an EMBL/GenBank/DDBJ whole genome shotgun (WGS) entry which is preliminary data.</text>
</comment>
<reference evidence="2" key="1">
    <citation type="submission" date="2023-06" db="EMBL/GenBank/DDBJ databases">
        <authorList>
            <person name="Noh H."/>
        </authorList>
    </citation>
    <scope>NUCLEOTIDE SEQUENCE</scope>
    <source>
        <strain evidence="2">DUCC20226</strain>
    </source>
</reference>
<organism evidence="2 3">
    <name type="scientific">Phomopsis amygdali</name>
    <name type="common">Fusicoccum amygdali</name>
    <dbReference type="NCBI Taxonomy" id="1214568"/>
    <lineage>
        <taxon>Eukaryota</taxon>
        <taxon>Fungi</taxon>
        <taxon>Dikarya</taxon>
        <taxon>Ascomycota</taxon>
        <taxon>Pezizomycotina</taxon>
        <taxon>Sordariomycetes</taxon>
        <taxon>Sordariomycetidae</taxon>
        <taxon>Diaporthales</taxon>
        <taxon>Diaporthaceae</taxon>
        <taxon>Diaporthe</taxon>
    </lineage>
</organism>
<evidence type="ECO:0008006" key="4">
    <source>
        <dbReference type="Google" id="ProtNLM"/>
    </source>
</evidence>
<feature type="compositionally biased region" description="Basic and acidic residues" evidence="1">
    <location>
        <begin position="568"/>
        <end position="577"/>
    </location>
</feature>
<feature type="region of interest" description="Disordered" evidence="1">
    <location>
        <begin position="920"/>
        <end position="1007"/>
    </location>
</feature>
<gene>
    <name evidence="2" type="ORF">N8I77_006435</name>
</gene>
<feature type="region of interest" description="Disordered" evidence="1">
    <location>
        <begin position="531"/>
        <end position="579"/>
    </location>
</feature>
<feature type="compositionally biased region" description="Pro residues" evidence="1">
    <location>
        <begin position="541"/>
        <end position="567"/>
    </location>
</feature>
<dbReference type="AlphaFoldDB" id="A0AAD9SFX5"/>